<dbReference type="Proteomes" id="UP000298663">
    <property type="component" value="Unassembled WGS sequence"/>
</dbReference>
<sequence>MLNGLIAKSTTKTDEPAPVKEQNDSCTKTLCTFANLPPSSTLTPTQNLPFRFSLSRASVPTYQSALLWVLKLFMFEDEINTVLRVIIVVLVVSCFYRLNIKLGNFNQNSKVNNVRAVCAIIAYKKLFSKRRLNDATLAEAVTLTAVTDHEDSRRILQPTLPARRANHHCMLTSTQCQRPAIKRRRNW</sequence>
<feature type="region of interest" description="Disordered" evidence="1">
    <location>
        <begin position="1"/>
        <end position="21"/>
    </location>
</feature>
<keyword evidence="2" id="KW-0472">Membrane</keyword>
<organism evidence="3 4">
    <name type="scientific">Steinernema carpocapsae</name>
    <name type="common">Entomopathogenic nematode</name>
    <dbReference type="NCBI Taxonomy" id="34508"/>
    <lineage>
        <taxon>Eukaryota</taxon>
        <taxon>Metazoa</taxon>
        <taxon>Ecdysozoa</taxon>
        <taxon>Nematoda</taxon>
        <taxon>Chromadorea</taxon>
        <taxon>Rhabditida</taxon>
        <taxon>Tylenchina</taxon>
        <taxon>Panagrolaimomorpha</taxon>
        <taxon>Strongyloidoidea</taxon>
        <taxon>Steinernematidae</taxon>
        <taxon>Steinernema</taxon>
    </lineage>
</organism>
<gene>
    <name evidence="3" type="ORF">L596_000820</name>
</gene>
<feature type="transmembrane region" description="Helical" evidence="2">
    <location>
        <begin position="81"/>
        <end position="100"/>
    </location>
</feature>
<reference evidence="3 4" key="2">
    <citation type="journal article" date="2019" name="G3 (Bethesda)">
        <title>Hybrid Assembly of the Genome of the Entomopathogenic Nematode Steinernema carpocapsae Identifies the X-Chromosome.</title>
        <authorList>
            <person name="Serra L."/>
            <person name="Macchietto M."/>
            <person name="Macias-Munoz A."/>
            <person name="McGill C.J."/>
            <person name="Rodriguez I.M."/>
            <person name="Rodriguez B."/>
            <person name="Murad R."/>
            <person name="Mortazavi A."/>
        </authorList>
    </citation>
    <scope>NUCLEOTIDE SEQUENCE [LARGE SCALE GENOMIC DNA]</scope>
    <source>
        <strain evidence="3 4">ALL</strain>
    </source>
</reference>
<reference evidence="3 4" key="1">
    <citation type="journal article" date="2015" name="Genome Biol.">
        <title>Comparative genomics of Steinernema reveals deeply conserved gene regulatory networks.</title>
        <authorList>
            <person name="Dillman A.R."/>
            <person name="Macchietto M."/>
            <person name="Porter C.F."/>
            <person name="Rogers A."/>
            <person name="Williams B."/>
            <person name="Antoshechkin I."/>
            <person name="Lee M.M."/>
            <person name="Goodwin Z."/>
            <person name="Lu X."/>
            <person name="Lewis E.E."/>
            <person name="Goodrich-Blair H."/>
            <person name="Stock S.P."/>
            <person name="Adams B.J."/>
            <person name="Sternberg P.W."/>
            <person name="Mortazavi A."/>
        </authorList>
    </citation>
    <scope>NUCLEOTIDE SEQUENCE [LARGE SCALE GENOMIC DNA]</scope>
    <source>
        <strain evidence="3 4">ALL</strain>
    </source>
</reference>
<accession>A0A4U8UJV4</accession>
<protein>
    <submittedName>
        <fullName evidence="3">Uncharacterized protein</fullName>
    </submittedName>
</protein>
<name>A0A4U8UJV4_STECR</name>
<keyword evidence="2" id="KW-0812">Transmembrane</keyword>
<evidence type="ECO:0000313" key="3">
    <source>
        <dbReference type="EMBL" id="TMS33036.1"/>
    </source>
</evidence>
<evidence type="ECO:0000313" key="4">
    <source>
        <dbReference type="Proteomes" id="UP000298663"/>
    </source>
</evidence>
<keyword evidence="2" id="KW-1133">Transmembrane helix</keyword>
<dbReference type="EMBL" id="AZBU02000001">
    <property type="protein sequence ID" value="TMS33036.1"/>
    <property type="molecule type" value="Genomic_DNA"/>
</dbReference>
<evidence type="ECO:0000256" key="1">
    <source>
        <dbReference type="SAM" id="MobiDB-lite"/>
    </source>
</evidence>
<evidence type="ECO:0000256" key="2">
    <source>
        <dbReference type="SAM" id="Phobius"/>
    </source>
</evidence>
<keyword evidence="4" id="KW-1185">Reference proteome</keyword>
<comment type="caution">
    <text evidence="3">The sequence shown here is derived from an EMBL/GenBank/DDBJ whole genome shotgun (WGS) entry which is preliminary data.</text>
</comment>
<feature type="compositionally biased region" description="Basic and acidic residues" evidence="1">
    <location>
        <begin position="11"/>
        <end position="21"/>
    </location>
</feature>
<dbReference type="AlphaFoldDB" id="A0A4U8UJV4"/>
<proteinExistence type="predicted"/>